<sequence>MTKLTYHVGEHDGGFGYRLGDVWSETFPTHDTALRAAKSAADRQHLEGRDAEISYQVADGSWQTEHVDGGDRPDTEVVDDDAKGSTR</sequence>
<accession>A0AAE6C4S4</accession>
<dbReference type="RefSeq" id="WP_054184626.1">
    <property type="nucleotide sequence ID" value="NZ_CP035001.1"/>
</dbReference>
<feature type="compositionally biased region" description="Basic and acidic residues" evidence="1">
    <location>
        <begin position="65"/>
        <end position="87"/>
    </location>
</feature>
<geneLocation type="plasmid" evidence="3">
    <name>prapfh23c</name>
</geneLocation>
<dbReference type="KEGG" id="rad:CO657_30740"/>
<evidence type="ECO:0000256" key="1">
    <source>
        <dbReference type="SAM" id="MobiDB-lite"/>
    </source>
</evidence>
<dbReference type="AlphaFoldDB" id="A0AAE6C4S4"/>
<name>A0AAE6C4S4_9HYPH</name>
<dbReference type="EMBL" id="CP035001">
    <property type="protein sequence ID" value="QAS82214.1"/>
    <property type="molecule type" value="Genomic_DNA"/>
</dbReference>
<gene>
    <name evidence="2" type="ORF">CO657_30740</name>
</gene>
<organism evidence="2 3">
    <name type="scientific">Rhizobium acidisoli</name>
    <dbReference type="NCBI Taxonomy" id="1538158"/>
    <lineage>
        <taxon>Bacteria</taxon>
        <taxon>Pseudomonadati</taxon>
        <taxon>Pseudomonadota</taxon>
        <taxon>Alphaproteobacteria</taxon>
        <taxon>Hyphomicrobiales</taxon>
        <taxon>Rhizobiaceae</taxon>
        <taxon>Rhizobium/Agrobacterium group</taxon>
        <taxon>Rhizobium</taxon>
    </lineage>
</organism>
<protein>
    <recommendedName>
        <fullName evidence="4">DUF2188 domain-containing protein</fullName>
    </recommendedName>
</protein>
<evidence type="ECO:0000313" key="3">
    <source>
        <dbReference type="Proteomes" id="UP000220927"/>
    </source>
</evidence>
<evidence type="ECO:0008006" key="4">
    <source>
        <dbReference type="Google" id="ProtNLM"/>
    </source>
</evidence>
<dbReference type="Proteomes" id="UP000220927">
    <property type="component" value="Plasmid pRapFH23c"/>
</dbReference>
<keyword evidence="3" id="KW-1185">Reference proteome</keyword>
<evidence type="ECO:0000313" key="2">
    <source>
        <dbReference type="EMBL" id="QAS82214.1"/>
    </source>
</evidence>
<feature type="region of interest" description="Disordered" evidence="1">
    <location>
        <begin position="55"/>
        <end position="87"/>
    </location>
</feature>
<reference evidence="2 3" key="1">
    <citation type="submission" date="2019-01" db="EMBL/GenBank/DDBJ databases">
        <title>Genomic insights into the origins and evolution of symbiotic genes in the Phaseolus vulgaris microsymbionts.</title>
        <authorList>
            <person name="Tong W."/>
        </authorList>
    </citation>
    <scope>NUCLEOTIDE SEQUENCE [LARGE SCALE GENOMIC DNA]</scope>
    <source>
        <strain evidence="2 3">FH23</strain>
        <plasmid evidence="3">prapfh23c</plasmid>
    </source>
</reference>
<keyword evidence="2" id="KW-0614">Plasmid</keyword>
<proteinExistence type="predicted"/>